<reference evidence="1 2" key="1">
    <citation type="submission" date="2016-07" db="EMBL/GenBank/DDBJ databases">
        <title>Draft genome of Scalindua rubra, obtained from a brine-seawater interface in the Red Sea, sheds light on salt adaptation in anammox bacteria.</title>
        <authorList>
            <person name="Speth D.R."/>
            <person name="Lagkouvardos I."/>
            <person name="Wang Y."/>
            <person name="Qian P.-Y."/>
            <person name="Dutilh B.E."/>
            <person name="Jetten M.S."/>
        </authorList>
    </citation>
    <scope>NUCLEOTIDE SEQUENCE [LARGE SCALE GENOMIC DNA]</scope>
    <source>
        <strain evidence="1">BSI-1</strain>
    </source>
</reference>
<dbReference type="Pfam" id="PF12441">
    <property type="entry name" value="CopG_antitoxin"/>
    <property type="match status" value="1"/>
</dbReference>
<gene>
    <name evidence="1" type="ORF">SCARUB_03490</name>
</gene>
<protein>
    <recommendedName>
        <fullName evidence="3">Antitoxin</fullName>
    </recommendedName>
</protein>
<dbReference type="EMBL" id="MAYW01000121">
    <property type="protein sequence ID" value="ODS31392.1"/>
    <property type="molecule type" value="Genomic_DNA"/>
</dbReference>
<accession>A0A1E3X733</accession>
<dbReference type="InterPro" id="IPR022148">
    <property type="entry name" value="CopG_antitoxin"/>
</dbReference>
<organism evidence="1 2">
    <name type="scientific">Candidatus Scalindua rubra</name>
    <dbReference type="NCBI Taxonomy" id="1872076"/>
    <lineage>
        <taxon>Bacteria</taxon>
        <taxon>Pseudomonadati</taxon>
        <taxon>Planctomycetota</taxon>
        <taxon>Candidatus Brocadiia</taxon>
        <taxon>Candidatus Brocadiales</taxon>
        <taxon>Candidatus Scalinduaceae</taxon>
        <taxon>Candidatus Scalindua</taxon>
    </lineage>
</organism>
<evidence type="ECO:0000313" key="1">
    <source>
        <dbReference type="EMBL" id="ODS31392.1"/>
    </source>
</evidence>
<comment type="caution">
    <text evidence="1">The sequence shown here is derived from an EMBL/GenBank/DDBJ whole genome shotgun (WGS) entry which is preliminary data.</text>
</comment>
<evidence type="ECO:0008006" key="3">
    <source>
        <dbReference type="Google" id="ProtNLM"/>
    </source>
</evidence>
<dbReference type="Proteomes" id="UP000094056">
    <property type="component" value="Unassembled WGS sequence"/>
</dbReference>
<dbReference type="PATRIC" id="fig|1872076.5.peg.4155"/>
<dbReference type="AlphaFoldDB" id="A0A1E3X733"/>
<name>A0A1E3X733_9BACT</name>
<evidence type="ECO:0000313" key="2">
    <source>
        <dbReference type="Proteomes" id="UP000094056"/>
    </source>
</evidence>
<proteinExistence type="predicted"/>
<sequence length="94" mass="11164">MNKNKLKFDEEELKILRDFERGEFESIKNFQNEKRQLEEAARNPLMKDKRINIRISSRDLTRIQKKAAKEGIPYQTLISSTLHKFITGKLKEKA</sequence>